<dbReference type="Gramene" id="KJB30192">
    <property type="protein sequence ID" value="KJB30192"/>
    <property type="gene ID" value="B456_005G133300"/>
</dbReference>
<evidence type="ECO:0000256" key="3">
    <source>
        <dbReference type="ARBA" id="ARBA00022771"/>
    </source>
</evidence>
<dbReference type="CDD" id="cd06257">
    <property type="entry name" value="DnaJ"/>
    <property type="match status" value="1"/>
</dbReference>
<dbReference type="GO" id="GO:0009408">
    <property type="term" value="P:response to heat"/>
    <property type="evidence" value="ECO:0007669"/>
    <property type="project" value="InterPro"/>
</dbReference>
<dbReference type="Pfam" id="PF00684">
    <property type="entry name" value="DnaJ_CXXCXGXG"/>
    <property type="match status" value="1"/>
</dbReference>
<dbReference type="AlphaFoldDB" id="A0A0D2NC41"/>
<dbReference type="CDD" id="cd10747">
    <property type="entry name" value="DnaJ_C"/>
    <property type="match status" value="1"/>
</dbReference>
<gene>
    <name evidence="9" type="ORF">B456_005G133300</name>
</gene>
<dbReference type="PRINTS" id="PR00625">
    <property type="entry name" value="JDOMAIN"/>
</dbReference>
<keyword evidence="3 5" id="KW-0863">Zinc-finger</keyword>
<dbReference type="SMART" id="SM00271">
    <property type="entry name" value="DnaJ"/>
    <property type="match status" value="1"/>
</dbReference>
<evidence type="ECO:0008006" key="11">
    <source>
        <dbReference type="Google" id="ProtNLM"/>
    </source>
</evidence>
<dbReference type="Pfam" id="PF01556">
    <property type="entry name" value="DnaJ_C"/>
    <property type="match status" value="1"/>
</dbReference>
<dbReference type="PROSITE" id="PS50076">
    <property type="entry name" value="DNAJ_2"/>
    <property type="match status" value="1"/>
</dbReference>
<dbReference type="FunFam" id="1.10.287.110:FF:000037">
    <property type="entry name" value="Chaperone protein dnaJ A6 chloroplastic"/>
    <property type="match status" value="1"/>
</dbReference>
<sequence>MATSYPLYNCGTRQNSFLIPGSGSRTSVLGLRWSESQFFCKTHAPSYRLGIIKRKCRHSAVIRAAASGSDYYSTLNVSRGATLQEIKTSYRSLARKYHPDINKTPGAEEKFKEISAAYEVLSDNEKRSLYDRFGEAGLQGEYDGSGDYSAAVDPFEVYNAFFGGSDGFFGGMGEPGGFNFNLRNNGSNDLDIWYELHLNFEESIFGGEREIMVSYLETCNDCGATGAKTSSCIKSCTDCGGKGGSTKSKRTPFGVAIEVSTCSSCGGKGKIITDKCRRCSGCCKVKVKRSMRIIIPPGVADGFTKRIRGEGNVDKKRGFAGDLFVVLRIGVKQGIWRDGLNLYSKINVDYTEAILGTVVKVETVEGIKDLRIPCGIQPGDAVKLSRLGVPDVNKPSVRGDHHFIVNVLIPKDISNKELKLIEEVASLKVSKRSCPSGIGMHEAGESKERASIKRTSRVASLWNSVKTFLGRRESREGFASITADASSALLLRSHCKSDSSLLTVSYFTVFVFTLIWTLMRRNKNCCIGLNQRKHTS</sequence>
<dbReference type="GO" id="GO:0008270">
    <property type="term" value="F:zinc ion binding"/>
    <property type="evidence" value="ECO:0007669"/>
    <property type="project" value="UniProtKB-KW"/>
</dbReference>
<reference evidence="9 10" key="1">
    <citation type="journal article" date="2012" name="Nature">
        <title>Repeated polyploidization of Gossypium genomes and the evolution of spinnable cotton fibres.</title>
        <authorList>
            <person name="Paterson A.H."/>
            <person name="Wendel J.F."/>
            <person name="Gundlach H."/>
            <person name="Guo H."/>
            <person name="Jenkins J."/>
            <person name="Jin D."/>
            <person name="Llewellyn D."/>
            <person name="Showmaker K.C."/>
            <person name="Shu S."/>
            <person name="Udall J."/>
            <person name="Yoo M.J."/>
            <person name="Byers R."/>
            <person name="Chen W."/>
            <person name="Doron-Faigenboim A."/>
            <person name="Duke M.V."/>
            <person name="Gong L."/>
            <person name="Grimwood J."/>
            <person name="Grover C."/>
            <person name="Grupp K."/>
            <person name="Hu G."/>
            <person name="Lee T.H."/>
            <person name="Li J."/>
            <person name="Lin L."/>
            <person name="Liu T."/>
            <person name="Marler B.S."/>
            <person name="Page J.T."/>
            <person name="Roberts A.W."/>
            <person name="Romanel E."/>
            <person name="Sanders W.S."/>
            <person name="Szadkowski E."/>
            <person name="Tan X."/>
            <person name="Tang H."/>
            <person name="Xu C."/>
            <person name="Wang J."/>
            <person name="Wang Z."/>
            <person name="Zhang D."/>
            <person name="Zhang L."/>
            <person name="Ashrafi H."/>
            <person name="Bedon F."/>
            <person name="Bowers J.E."/>
            <person name="Brubaker C.L."/>
            <person name="Chee P.W."/>
            <person name="Das S."/>
            <person name="Gingle A.R."/>
            <person name="Haigler C.H."/>
            <person name="Harker D."/>
            <person name="Hoffmann L.V."/>
            <person name="Hovav R."/>
            <person name="Jones D.C."/>
            <person name="Lemke C."/>
            <person name="Mansoor S."/>
            <person name="ur Rahman M."/>
            <person name="Rainville L.N."/>
            <person name="Rambani A."/>
            <person name="Reddy U.K."/>
            <person name="Rong J.K."/>
            <person name="Saranga Y."/>
            <person name="Scheffler B.E."/>
            <person name="Scheffler J.A."/>
            <person name="Stelly D.M."/>
            <person name="Triplett B.A."/>
            <person name="Van Deynze A."/>
            <person name="Vaslin M.F."/>
            <person name="Waghmare V.N."/>
            <person name="Walford S.A."/>
            <person name="Wright R.J."/>
            <person name="Zaki E.A."/>
            <person name="Zhang T."/>
            <person name="Dennis E.S."/>
            <person name="Mayer K.F."/>
            <person name="Peterson D.G."/>
            <person name="Rokhsar D.S."/>
            <person name="Wang X."/>
            <person name="Schmutz J."/>
        </authorList>
    </citation>
    <scope>NUCLEOTIDE SEQUENCE [LARGE SCALE GENOMIC DNA]</scope>
</reference>
<dbReference type="InterPro" id="IPR001623">
    <property type="entry name" value="DnaJ_domain"/>
</dbReference>
<dbReference type="Proteomes" id="UP000032304">
    <property type="component" value="Chromosome 5"/>
</dbReference>
<dbReference type="InterPro" id="IPR001305">
    <property type="entry name" value="HSP_DnaJ_Cys-rich_dom"/>
</dbReference>
<dbReference type="Gene3D" id="2.10.230.10">
    <property type="entry name" value="Heat shock protein DnaJ, cysteine-rich domain"/>
    <property type="match status" value="1"/>
</dbReference>
<evidence type="ECO:0000256" key="5">
    <source>
        <dbReference type="PROSITE-ProRule" id="PRU00546"/>
    </source>
</evidence>
<dbReference type="InterPro" id="IPR036869">
    <property type="entry name" value="J_dom_sf"/>
</dbReference>
<feature type="zinc finger region" description="CR-type" evidence="5">
    <location>
        <begin position="206"/>
        <end position="288"/>
    </location>
</feature>
<dbReference type="InterPro" id="IPR002939">
    <property type="entry name" value="DnaJ_C"/>
</dbReference>
<evidence type="ECO:0000259" key="8">
    <source>
        <dbReference type="PROSITE" id="PS51188"/>
    </source>
</evidence>
<dbReference type="PANTHER" id="PTHR43096">
    <property type="entry name" value="DNAJ HOMOLOG 1, MITOCHONDRIAL-RELATED"/>
    <property type="match status" value="1"/>
</dbReference>
<dbReference type="Gene3D" id="2.60.260.20">
    <property type="entry name" value="Urease metallochaperone UreE, N-terminal domain"/>
    <property type="match status" value="2"/>
</dbReference>
<evidence type="ECO:0000313" key="9">
    <source>
        <dbReference type="EMBL" id="KJB30192.1"/>
    </source>
</evidence>
<keyword evidence="10" id="KW-1185">Reference proteome</keyword>
<keyword evidence="2" id="KW-0677">Repeat</keyword>
<dbReference type="SUPFAM" id="SSF57938">
    <property type="entry name" value="DnaJ/Hsp40 cysteine-rich domain"/>
    <property type="match status" value="1"/>
</dbReference>
<dbReference type="EMBL" id="CM001744">
    <property type="protein sequence ID" value="KJB30192.1"/>
    <property type="molecule type" value="Genomic_DNA"/>
</dbReference>
<dbReference type="PROSITE" id="PS51188">
    <property type="entry name" value="ZF_CR"/>
    <property type="match status" value="1"/>
</dbReference>
<dbReference type="PANTHER" id="PTHR43096:SF26">
    <property type="entry name" value="CR-TYPE DOMAIN-CONTAINING PROTEIN"/>
    <property type="match status" value="1"/>
</dbReference>
<organism evidence="9 10">
    <name type="scientific">Gossypium raimondii</name>
    <name type="common">Peruvian cotton</name>
    <name type="synonym">Gossypium klotzschianum subsp. raimondii</name>
    <dbReference type="NCBI Taxonomy" id="29730"/>
    <lineage>
        <taxon>Eukaryota</taxon>
        <taxon>Viridiplantae</taxon>
        <taxon>Streptophyta</taxon>
        <taxon>Embryophyta</taxon>
        <taxon>Tracheophyta</taxon>
        <taxon>Spermatophyta</taxon>
        <taxon>Magnoliopsida</taxon>
        <taxon>eudicotyledons</taxon>
        <taxon>Gunneridae</taxon>
        <taxon>Pentapetalae</taxon>
        <taxon>rosids</taxon>
        <taxon>malvids</taxon>
        <taxon>Malvales</taxon>
        <taxon>Malvaceae</taxon>
        <taxon>Malvoideae</taxon>
        <taxon>Gossypium</taxon>
    </lineage>
</organism>
<protein>
    <recommendedName>
        <fullName evidence="11">J domain-containing protein</fullName>
    </recommendedName>
</protein>
<feature type="transmembrane region" description="Helical" evidence="6">
    <location>
        <begin position="500"/>
        <end position="519"/>
    </location>
</feature>
<evidence type="ECO:0000256" key="6">
    <source>
        <dbReference type="SAM" id="Phobius"/>
    </source>
</evidence>
<proteinExistence type="inferred from homology"/>
<dbReference type="eggNOG" id="KOG0715">
    <property type="taxonomic scope" value="Eukaryota"/>
</dbReference>
<dbReference type="GO" id="GO:0005524">
    <property type="term" value="F:ATP binding"/>
    <property type="evidence" value="ECO:0007669"/>
    <property type="project" value="InterPro"/>
</dbReference>
<feature type="domain" description="J" evidence="7">
    <location>
        <begin position="70"/>
        <end position="134"/>
    </location>
</feature>
<keyword evidence="6" id="KW-0812">Transmembrane</keyword>
<dbReference type="SUPFAM" id="SSF49493">
    <property type="entry name" value="HSP40/DnaJ peptide-binding domain"/>
    <property type="match status" value="2"/>
</dbReference>
<dbReference type="InterPro" id="IPR036410">
    <property type="entry name" value="HSP_DnaJ_Cys-rich_dom_sf"/>
</dbReference>
<evidence type="ECO:0000256" key="2">
    <source>
        <dbReference type="ARBA" id="ARBA00022737"/>
    </source>
</evidence>
<keyword evidence="6" id="KW-1133">Transmembrane helix</keyword>
<dbReference type="InterPro" id="IPR008971">
    <property type="entry name" value="HSP40/DnaJ_pept-bd"/>
</dbReference>
<evidence type="ECO:0000256" key="1">
    <source>
        <dbReference type="ARBA" id="ARBA00022723"/>
    </source>
</evidence>
<dbReference type="GO" id="GO:0042026">
    <property type="term" value="P:protein refolding"/>
    <property type="evidence" value="ECO:0007669"/>
    <property type="project" value="TreeGrafter"/>
</dbReference>
<keyword evidence="4 5" id="KW-0862">Zinc</keyword>
<evidence type="ECO:0000256" key="4">
    <source>
        <dbReference type="ARBA" id="ARBA00022833"/>
    </source>
</evidence>
<dbReference type="CDD" id="cd10719">
    <property type="entry name" value="DnaJ_zf"/>
    <property type="match status" value="1"/>
</dbReference>
<accession>A0A0D2NC41</accession>
<dbReference type="GO" id="GO:0051082">
    <property type="term" value="F:unfolded protein binding"/>
    <property type="evidence" value="ECO:0007669"/>
    <property type="project" value="InterPro"/>
</dbReference>
<evidence type="ECO:0000259" key="7">
    <source>
        <dbReference type="PROSITE" id="PS50076"/>
    </source>
</evidence>
<dbReference type="HAMAP" id="MF_01152">
    <property type="entry name" value="DnaJ"/>
    <property type="match status" value="1"/>
</dbReference>
<dbReference type="InterPro" id="IPR018253">
    <property type="entry name" value="DnaJ_domain_CS"/>
</dbReference>
<dbReference type="Gene3D" id="1.10.287.110">
    <property type="entry name" value="DnaJ domain"/>
    <property type="match status" value="1"/>
</dbReference>
<dbReference type="GO" id="GO:0031072">
    <property type="term" value="F:heat shock protein binding"/>
    <property type="evidence" value="ECO:0007669"/>
    <property type="project" value="InterPro"/>
</dbReference>
<keyword evidence="1 5" id="KW-0479">Metal-binding</keyword>
<dbReference type="GO" id="GO:0009535">
    <property type="term" value="C:chloroplast thylakoid membrane"/>
    <property type="evidence" value="ECO:0007669"/>
    <property type="project" value="TreeGrafter"/>
</dbReference>
<keyword evidence="6" id="KW-0472">Membrane</keyword>
<dbReference type="Pfam" id="PF00226">
    <property type="entry name" value="DnaJ"/>
    <property type="match status" value="1"/>
</dbReference>
<dbReference type="SUPFAM" id="SSF46565">
    <property type="entry name" value="Chaperone J-domain"/>
    <property type="match status" value="1"/>
</dbReference>
<dbReference type="InterPro" id="IPR012724">
    <property type="entry name" value="DnaJ"/>
</dbReference>
<evidence type="ECO:0000313" key="10">
    <source>
        <dbReference type="Proteomes" id="UP000032304"/>
    </source>
</evidence>
<dbReference type="PROSITE" id="PS00636">
    <property type="entry name" value="DNAJ_1"/>
    <property type="match status" value="1"/>
</dbReference>
<name>A0A0D2NC41_GOSRA</name>
<dbReference type="STRING" id="29730.A0A0D2NC41"/>
<feature type="domain" description="CR-type" evidence="8">
    <location>
        <begin position="206"/>
        <end position="288"/>
    </location>
</feature>